<dbReference type="InterPro" id="IPR003787">
    <property type="entry name" value="Sulphur_relay_DsrE/F-like"/>
</dbReference>
<dbReference type="AlphaFoldDB" id="A0A1S9NA61"/>
<gene>
    <name evidence="1" type="ORF">CBEIBR21_07565</name>
</gene>
<accession>A0A1S9NA61</accession>
<evidence type="ECO:0000313" key="1">
    <source>
        <dbReference type="EMBL" id="OOP74338.1"/>
    </source>
</evidence>
<organism evidence="1 2">
    <name type="scientific">Clostridium beijerinckii</name>
    <name type="common">Clostridium MP</name>
    <dbReference type="NCBI Taxonomy" id="1520"/>
    <lineage>
        <taxon>Bacteria</taxon>
        <taxon>Bacillati</taxon>
        <taxon>Bacillota</taxon>
        <taxon>Clostridia</taxon>
        <taxon>Eubacteriales</taxon>
        <taxon>Clostridiaceae</taxon>
        <taxon>Clostridium</taxon>
    </lineage>
</organism>
<name>A0A1S9NA61_CLOBE</name>
<dbReference type="Pfam" id="PF02635">
    <property type="entry name" value="DsrE"/>
    <property type="match status" value="1"/>
</dbReference>
<dbReference type="Proteomes" id="UP000190959">
    <property type="component" value="Unassembled WGS sequence"/>
</dbReference>
<sequence length="120" mass="13729">MIVMEEQKVIFHIDELNKWNLLLKNVSNLVDIVDINKFIIEVLANSEAVKAYALDRESEVTIKDTMEKLKYKGVKFVACNNALNVYDIKKEELIHFVDTVPAGVLELVVKQGEGYSYIKP</sequence>
<evidence type="ECO:0000313" key="2">
    <source>
        <dbReference type="Proteomes" id="UP000190959"/>
    </source>
</evidence>
<dbReference type="InterPro" id="IPR027396">
    <property type="entry name" value="DsrEFH-like"/>
</dbReference>
<dbReference type="Gene3D" id="3.40.1260.10">
    <property type="entry name" value="DsrEFH-like"/>
    <property type="match status" value="1"/>
</dbReference>
<reference evidence="1 2" key="1">
    <citation type="submission" date="2017-02" db="EMBL/GenBank/DDBJ databases">
        <title>Genome sequence of Clostridium beijerinckii Br21.</title>
        <authorList>
            <person name="Fonseca B.C."/>
            <person name="Guazzaroni M.E."/>
            <person name="Riano-Pachon D.M."/>
            <person name="Reginatto V."/>
        </authorList>
    </citation>
    <scope>NUCLEOTIDE SEQUENCE [LARGE SCALE GENOMIC DNA]</scope>
    <source>
        <strain evidence="1 2">Br21</strain>
    </source>
</reference>
<comment type="caution">
    <text evidence="1">The sequence shown here is derived from an EMBL/GenBank/DDBJ whole genome shotgun (WGS) entry which is preliminary data.</text>
</comment>
<dbReference type="PANTHER" id="PTHR37691">
    <property type="entry name" value="BLR3518 PROTEIN"/>
    <property type="match status" value="1"/>
</dbReference>
<dbReference type="SUPFAM" id="SSF75169">
    <property type="entry name" value="DsrEFH-like"/>
    <property type="match status" value="1"/>
</dbReference>
<dbReference type="PANTHER" id="PTHR37691:SF1">
    <property type="entry name" value="BLR3518 PROTEIN"/>
    <property type="match status" value="1"/>
</dbReference>
<dbReference type="EMBL" id="MWMH01000002">
    <property type="protein sequence ID" value="OOP74338.1"/>
    <property type="molecule type" value="Genomic_DNA"/>
</dbReference>
<protein>
    <submittedName>
        <fullName evidence="1">Uncharacterized protein</fullName>
    </submittedName>
</protein>
<proteinExistence type="predicted"/>